<evidence type="ECO:0000313" key="2">
    <source>
        <dbReference type="Proteomes" id="UP000199242"/>
    </source>
</evidence>
<protein>
    <submittedName>
        <fullName evidence="1">Uncharacterized protein</fullName>
    </submittedName>
</protein>
<keyword evidence="2" id="KW-1185">Reference proteome</keyword>
<organism evidence="1 2">
    <name type="scientific">Chryseobacterium taihuense</name>
    <dbReference type="NCBI Taxonomy" id="1141221"/>
    <lineage>
        <taxon>Bacteria</taxon>
        <taxon>Pseudomonadati</taxon>
        <taxon>Bacteroidota</taxon>
        <taxon>Flavobacteriia</taxon>
        <taxon>Flavobacteriales</taxon>
        <taxon>Weeksellaceae</taxon>
        <taxon>Chryseobacterium group</taxon>
        <taxon>Chryseobacterium</taxon>
    </lineage>
</organism>
<reference evidence="1 2" key="1">
    <citation type="submission" date="2016-10" db="EMBL/GenBank/DDBJ databases">
        <authorList>
            <person name="Varghese N."/>
            <person name="Submissions S."/>
        </authorList>
    </citation>
    <scope>NUCLEOTIDE SEQUENCE [LARGE SCALE GENOMIC DNA]</scope>
    <source>
        <strain evidence="1 2">CGMCC 1.10941</strain>
    </source>
</reference>
<evidence type="ECO:0000313" key="1">
    <source>
        <dbReference type="EMBL" id="SDM07074.1"/>
    </source>
</evidence>
<comment type="caution">
    <text evidence="1">The sequence shown here is derived from an EMBL/GenBank/DDBJ whole genome shotgun (WGS) entry which is preliminary data.</text>
</comment>
<name>A0ABY0QXD8_9FLAO</name>
<accession>A0ABY0QXD8</accession>
<gene>
    <name evidence="1" type="ORF">SAMN05216273_11231</name>
</gene>
<dbReference type="EMBL" id="FNHD01000012">
    <property type="protein sequence ID" value="SDM07074.1"/>
    <property type="molecule type" value="Genomic_DNA"/>
</dbReference>
<sequence length="34" mass="4038">MLLSDVNFGDKFLYKTSSHKDDLKFIVNPQFIYL</sequence>
<proteinExistence type="predicted"/>
<dbReference type="Proteomes" id="UP000199242">
    <property type="component" value="Unassembled WGS sequence"/>
</dbReference>